<dbReference type="SUPFAM" id="SSF53383">
    <property type="entry name" value="PLP-dependent transferases"/>
    <property type="match status" value="1"/>
</dbReference>
<dbReference type="PANTHER" id="PTHR43094:SF1">
    <property type="entry name" value="AMINOTRANSFERASE CLASS-III"/>
    <property type="match status" value="1"/>
</dbReference>
<dbReference type="InterPro" id="IPR005814">
    <property type="entry name" value="Aminotrans_3"/>
</dbReference>
<dbReference type="CDD" id="cd00610">
    <property type="entry name" value="OAT_like"/>
    <property type="match status" value="1"/>
</dbReference>
<reference evidence="4" key="1">
    <citation type="journal article" date="2023" name="Mol. Plant Microbe Interact.">
        <title>Elucidating the Obligate Nature and Biological Capacity of an Invasive Fungal Corn Pathogen.</title>
        <authorList>
            <person name="MacCready J.S."/>
            <person name="Roggenkamp E.M."/>
            <person name="Gdanetz K."/>
            <person name="Chilvers M.I."/>
        </authorList>
    </citation>
    <scope>NUCLEOTIDE SEQUENCE</scope>
    <source>
        <strain evidence="4">PM02</strain>
    </source>
</reference>
<dbReference type="GO" id="GO:0008483">
    <property type="term" value="F:transaminase activity"/>
    <property type="evidence" value="ECO:0007669"/>
    <property type="project" value="InterPro"/>
</dbReference>
<dbReference type="InterPro" id="IPR015422">
    <property type="entry name" value="PyrdxlP-dep_Trfase_small"/>
</dbReference>
<evidence type="ECO:0000256" key="3">
    <source>
        <dbReference type="RuleBase" id="RU003560"/>
    </source>
</evidence>
<evidence type="ECO:0000313" key="4">
    <source>
        <dbReference type="EMBL" id="KAK2067780.1"/>
    </source>
</evidence>
<proteinExistence type="inferred from homology"/>
<dbReference type="InterPro" id="IPR015421">
    <property type="entry name" value="PyrdxlP-dep_Trfase_major"/>
</dbReference>
<evidence type="ECO:0000256" key="1">
    <source>
        <dbReference type="ARBA" id="ARBA00008954"/>
    </source>
</evidence>
<evidence type="ECO:0000313" key="5">
    <source>
        <dbReference type="Proteomes" id="UP001217918"/>
    </source>
</evidence>
<dbReference type="InterPro" id="IPR015424">
    <property type="entry name" value="PyrdxlP-dep_Trfase"/>
</dbReference>
<sequence length="383" mass="41430">MFYTTSVYEELAQELIDGTDGRMARAYIVNSGSEAMEAAVKLARQYFLELSPAQPQRVRFISRHQSYHGTTLGALAMSGHVYRKAKFEPLLTDKVSKVSPCYEYRGKRASETRKDYVDRLAQELDDEFQRLGPDTVCAFVAEPVVGATLGCVPFVEGYLEAVQAVCHRYGALLILDEVMCGMGRCGTLHTWQQTGAIPDIQTIGKGLGGGYQAVAGVLANHGVVNVLEKGTSVFVHGHTYQGHPAGCAAALEVQRIIREDDLLANVRAMGALLSKRLSDRLADHPNVGDIRGAGLFWGIEFVADKATAEPFPVEEHVAMKIAELGLTEPYSINLYPGSGTVDGLRGDHVIVSPAYSTTSAGIEEMVSIIASLVGDFFGGRQKA</sequence>
<dbReference type="Pfam" id="PF00202">
    <property type="entry name" value="Aminotran_3"/>
    <property type="match status" value="1"/>
</dbReference>
<dbReference type="AlphaFoldDB" id="A0AAD9HZE5"/>
<protein>
    <recommendedName>
        <fullName evidence="6">Aminotransferase</fullName>
    </recommendedName>
</protein>
<accession>A0AAD9HZE5</accession>
<dbReference type="PANTHER" id="PTHR43094">
    <property type="entry name" value="AMINOTRANSFERASE"/>
    <property type="match status" value="1"/>
</dbReference>
<name>A0AAD9HZE5_9PEZI</name>
<evidence type="ECO:0000256" key="2">
    <source>
        <dbReference type="ARBA" id="ARBA00022898"/>
    </source>
</evidence>
<gene>
    <name evidence="4" type="ORF">P8C59_001489</name>
</gene>
<dbReference type="Proteomes" id="UP001217918">
    <property type="component" value="Unassembled WGS sequence"/>
</dbReference>
<keyword evidence="2 3" id="KW-0663">Pyridoxal phosphate</keyword>
<keyword evidence="5" id="KW-1185">Reference proteome</keyword>
<evidence type="ECO:0008006" key="6">
    <source>
        <dbReference type="Google" id="ProtNLM"/>
    </source>
</evidence>
<organism evidence="4 5">
    <name type="scientific">Phyllachora maydis</name>
    <dbReference type="NCBI Taxonomy" id="1825666"/>
    <lineage>
        <taxon>Eukaryota</taxon>
        <taxon>Fungi</taxon>
        <taxon>Dikarya</taxon>
        <taxon>Ascomycota</taxon>
        <taxon>Pezizomycotina</taxon>
        <taxon>Sordariomycetes</taxon>
        <taxon>Sordariomycetidae</taxon>
        <taxon>Phyllachorales</taxon>
        <taxon>Phyllachoraceae</taxon>
        <taxon>Phyllachora</taxon>
    </lineage>
</organism>
<dbReference type="Gene3D" id="3.90.1150.10">
    <property type="entry name" value="Aspartate Aminotransferase, domain 1"/>
    <property type="match status" value="1"/>
</dbReference>
<comment type="caution">
    <text evidence="4">The sequence shown here is derived from an EMBL/GenBank/DDBJ whole genome shotgun (WGS) entry which is preliminary data.</text>
</comment>
<dbReference type="EMBL" id="JAQQPM010000001">
    <property type="protein sequence ID" value="KAK2067780.1"/>
    <property type="molecule type" value="Genomic_DNA"/>
</dbReference>
<comment type="similarity">
    <text evidence="1 3">Belongs to the class-III pyridoxal-phosphate-dependent aminotransferase family.</text>
</comment>
<dbReference type="GO" id="GO:0005829">
    <property type="term" value="C:cytosol"/>
    <property type="evidence" value="ECO:0007669"/>
    <property type="project" value="TreeGrafter"/>
</dbReference>
<dbReference type="GO" id="GO:0030170">
    <property type="term" value="F:pyridoxal phosphate binding"/>
    <property type="evidence" value="ECO:0007669"/>
    <property type="project" value="InterPro"/>
</dbReference>
<dbReference type="Gene3D" id="3.40.640.10">
    <property type="entry name" value="Type I PLP-dependent aspartate aminotransferase-like (Major domain)"/>
    <property type="match status" value="1"/>
</dbReference>